<reference evidence="7" key="1">
    <citation type="submission" date="2021-01" db="EMBL/GenBank/DDBJ databases">
        <title>Modified the classification status of verrucomicrobia.</title>
        <authorList>
            <person name="Feng X."/>
        </authorList>
    </citation>
    <scope>NUCLEOTIDE SEQUENCE</scope>
    <source>
        <strain evidence="7">JCM 18052</strain>
    </source>
</reference>
<keyword evidence="2" id="KW-0479">Metal-binding</keyword>
<dbReference type="SMART" id="SM00849">
    <property type="entry name" value="Lactamase_B"/>
    <property type="match status" value="1"/>
</dbReference>
<dbReference type="InterPro" id="IPR001279">
    <property type="entry name" value="Metallo-B-lactamas"/>
</dbReference>
<dbReference type="EMBL" id="JAENIK010000011">
    <property type="protein sequence ID" value="MBK1816777.1"/>
    <property type="molecule type" value="Genomic_DNA"/>
</dbReference>
<dbReference type="PANTHER" id="PTHR46233">
    <property type="entry name" value="HYDROXYACYLGLUTATHIONE HYDROLASE GLOC"/>
    <property type="match status" value="1"/>
</dbReference>
<protein>
    <submittedName>
        <fullName evidence="7">MBL fold metallo-hydrolase</fullName>
    </submittedName>
</protein>
<dbReference type="PANTHER" id="PTHR46233:SF3">
    <property type="entry name" value="HYDROXYACYLGLUTATHIONE HYDROLASE GLOC"/>
    <property type="match status" value="1"/>
</dbReference>
<dbReference type="RefSeq" id="WP_200351703.1">
    <property type="nucleotide sequence ID" value="NZ_BAABHZ010000006.1"/>
</dbReference>
<dbReference type="AlphaFoldDB" id="A0A934R4I6"/>
<evidence type="ECO:0000256" key="1">
    <source>
        <dbReference type="ARBA" id="ARBA00001947"/>
    </source>
</evidence>
<evidence type="ECO:0000256" key="4">
    <source>
        <dbReference type="ARBA" id="ARBA00022833"/>
    </source>
</evidence>
<dbReference type="GO" id="GO:0046872">
    <property type="term" value="F:metal ion binding"/>
    <property type="evidence" value="ECO:0007669"/>
    <property type="project" value="UniProtKB-KW"/>
</dbReference>
<dbReference type="Pfam" id="PF00753">
    <property type="entry name" value="Lactamase_B"/>
    <property type="match status" value="1"/>
</dbReference>
<feature type="domain" description="Metallo-beta-lactamase" evidence="6">
    <location>
        <begin position="89"/>
        <end position="239"/>
    </location>
</feature>
<dbReference type="SUPFAM" id="SSF56281">
    <property type="entry name" value="Metallo-hydrolase/oxidoreductase"/>
    <property type="match status" value="1"/>
</dbReference>
<evidence type="ECO:0000313" key="7">
    <source>
        <dbReference type="EMBL" id="MBK1816777.1"/>
    </source>
</evidence>
<evidence type="ECO:0000256" key="2">
    <source>
        <dbReference type="ARBA" id="ARBA00022723"/>
    </source>
</evidence>
<evidence type="ECO:0000256" key="5">
    <source>
        <dbReference type="SAM" id="MobiDB-lite"/>
    </source>
</evidence>
<name>A0A934R4I6_9BACT</name>
<dbReference type="GO" id="GO:0016787">
    <property type="term" value="F:hydrolase activity"/>
    <property type="evidence" value="ECO:0007669"/>
    <property type="project" value="UniProtKB-KW"/>
</dbReference>
<dbReference type="Gene3D" id="3.60.15.10">
    <property type="entry name" value="Ribonuclease Z/Hydroxyacylglutathione hydrolase-like"/>
    <property type="match status" value="2"/>
</dbReference>
<sequence>MLEDDFTYVIRKAFKGLELAPAEAAARAGLAEKDVLAFSRGDFSADIARKLAPALGLDPEALANHAHYHPQPITLPEIQRLDLPFDGERVNAWLVRSGGTALLFDTGNDRDSCLTALGGIRPDQIFITHGHRDHIGGNASFEGIPIHGPEIPRTTPVAAGDSHTCGSLVIRAVDLSGHHTPQVGYLIEGLELPVLVTGDALFAGSMGGCPTRERYQHALARLDDVLAPLPDTTVLLPGHGPATTLGEERRSNPFLSAR</sequence>
<gene>
    <name evidence="7" type="ORF">JIN84_14215</name>
</gene>
<organism evidence="7 8">
    <name type="scientific">Luteolibacter yonseiensis</name>
    <dbReference type="NCBI Taxonomy" id="1144680"/>
    <lineage>
        <taxon>Bacteria</taxon>
        <taxon>Pseudomonadati</taxon>
        <taxon>Verrucomicrobiota</taxon>
        <taxon>Verrucomicrobiia</taxon>
        <taxon>Verrucomicrobiales</taxon>
        <taxon>Verrucomicrobiaceae</taxon>
        <taxon>Luteolibacter</taxon>
    </lineage>
</organism>
<dbReference type="Proteomes" id="UP000600139">
    <property type="component" value="Unassembled WGS sequence"/>
</dbReference>
<accession>A0A934R4I6</accession>
<feature type="region of interest" description="Disordered" evidence="5">
    <location>
        <begin position="236"/>
        <end position="258"/>
    </location>
</feature>
<keyword evidence="3" id="KW-0378">Hydrolase</keyword>
<comment type="cofactor">
    <cofactor evidence="1">
        <name>Zn(2+)</name>
        <dbReference type="ChEBI" id="CHEBI:29105"/>
    </cofactor>
</comment>
<evidence type="ECO:0000259" key="6">
    <source>
        <dbReference type="SMART" id="SM00849"/>
    </source>
</evidence>
<proteinExistence type="predicted"/>
<comment type="caution">
    <text evidence="7">The sequence shown here is derived from an EMBL/GenBank/DDBJ whole genome shotgun (WGS) entry which is preliminary data.</text>
</comment>
<dbReference type="InterPro" id="IPR051453">
    <property type="entry name" value="MBL_Glyoxalase_II"/>
</dbReference>
<dbReference type="InterPro" id="IPR036866">
    <property type="entry name" value="RibonucZ/Hydroxyglut_hydro"/>
</dbReference>
<evidence type="ECO:0000256" key="3">
    <source>
        <dbReference type="ARBA" id="ARBA00022801"/>
    </source>
</evidence>
<evidence type="ECO:0000313" key="8">
    <source>
        <dbReference type="Proteomes" id="UP000600139"/>
    </source>
</evidence>
<keyword evidence="8" id="KW-1185">Reference proteome</keyword>
<keyword evidence="4" id="KW-0862">Zinc</keyword>